<evidence type="ECO:0000313" key="6">
    <source>
        <dbReference type="Proteomes" id="UP001059836"/>
    </source>
</evidence>
<dbReference type="Gene3D" id="3.40.50.360">
    <property type="match status" value="1"/>
</dbReference>
<reference evidence="5" key="1">
    <citation type="journal article" date="2021" name="Nat. Microbiol.">
        <title>Cocultivation of an ultrasmall environmental parasitic bacterium with lytic ability against bacteria associated with wastewater foams.</title>
        <authorList>
            <person name="Batinovic S."/>
            <person name="Rose J.J.A."/>
            <person name="Ratcliffe J."/>
            <person name="Seviour R.J."/>
            <person name="Petrovski S."/>
        </authorList>
    </citation>
    <scope>NUCLEOTIDE SEQUENCE</scope>
    <source>
        <strain evidence="5">CON9</strain>
    </source>
</reference>
<sequence>MWSWKSSKIGKQGVQSVKTVVVVGNPKPGSRTRTAGERLARALGGNTETIELSELGPGLLGWGDPAVAEAVAKVQSAQVAIIASPTFKATYTGLLKLFLDQFAGGTGLRDVVAIPLMLGGGPAHALAVETSLRPVLVEIGAVCPTAGLYQLDSTFDTDSSLADWVERWVPTVARAVLPAADR</sequence>
<gene>
    <name evidence="5" type="ORF">GII31_11085</name>
</gene>
<dbReference type="Proteomes" id="UP001059836">
    <property type="component" value="Chromosome"/>
</dbReference>
<dbReference type="PANTHER" id="PTHR43408:SF1">
    <property type="entry name" value="FMN REDUCTASE (NADPH)"/>
    <property type="match status" value="1"/>
</dbReference>
<dbReference type="Pfam" id="PF03358">
    <property type="entry name" value="FMN_red"/>
    <property type="match status" value="1"/>
</dbReference>
<keyword evidence="2" id="KW-0288">FMN</keyword>
<dbReference type="InterPro" id="IPR005025">
    <property type="entry name" value="FMN_Rdtase-like_dom"/>
</dbReference>
<evidence type="ECO:0000256" key="2">
    <source>
        <dbReference type="ARBA" id="ARBA00022643"/>
    </source>
</evidence>
<evidence type="ECO:0000256" key="1">
    <source>
        <dbReference type="ARBA" id="ARBA00022630"/>
    </source>
</evidence>
<keyword evidence="3" id="KW-0560">Oxidoreductase</keyword>
<evidence type="ECO:0000313" key="5">
    <source>
        <dbReference type="EMBL" id="QHN35353.1"/>
    </source>
</evidence>
<accession>A0ABX6IJE9</accession>
<dbReference type="SUPFAM" id="SSF52218">
    <property type="entry name" value="Flavoproteins"/>
    <property type="match status" value="1"/>
</dbReference>
<protein>
    <submittedName>
        <fullName evidence="5">NADPH-dependent oxidoreductase</fullName>
    </submittedName>
</protein>
<name>A0ABX6IJE9_9ACTN</name>
<feature type="domain" description="NADPH-dependent FMN reductase-like" evidence="4">
    <location>
        <begin position="18"/>
        <end position="151"/>
    </location>
</feature>
<dbReference type="InterPro" id="IPR051814">
    <property type="entry name" value="NAD(P)H-dep_FMN_reductase"/>
</dbReference>
<keyword evidence="6" id="KW-1185">Reference proteome</keyword>
<evidence type="ECO:0000259" key="4">
    <source>
        <dbReference type="Pfam" id="PF03358"/>
    </source>
</evidence>
<keyword evidence="1" id="KW-0285">Flavoprotein</keyword>
<dbReference type="InterPro" id="IPR029039">
    <property type="entry name" value="Flavoprotein-like_sf"/>
</dbReference>
<proteinExistence type="predicted"/>
<dbReference type="EMBL" id="CP045809">
    <property type="protein sequence ID" value="QHN35353.1"/>
    <property type="molecule type" value="Genomic_DNA"/>
</dbReference>
<organism evidence="5 6">
    <name type="scientific">Gordonia pseudamarae</name>
    <dbReference type="NCBI Taxonomy" id="2831662"/>
    <lineage>
        <taxon>Bacteria</taxon>
        <taxon>Bacillati</taxon>
        <taxon>Actinomycetota</taxon>
        <taxon>Actinomycetes</taxon>
        <taxon>Mycobacteriales</taxon>
        <taxon>Gordoniaceae</taxon>
        <taxon>Gordonia</taxon>
    </lineage>
</organism>
<dbReference type="PANTHER" id="PTHR43408">
    <property type="entry name" value="FMN REDUCTASE (NADPH)"/>
    <property type="match status" value="1"/>
</dbReference>
<evidence type="ECO:0000256" key="3">
    <source>
        <dbReference type="ARBA" id="ARBA00023002"/>
    </source>
</evidence>